<protein>
    <submittedName>
        <fullName evidence="1">Uncharacterized protein</fullName>
    </submittedName>
</protein>
<dbReference type="EMBL" id="FQUC01000021">
    <property type="protein sequence ID" value="SHG32548.1"/>
    <property type="molecule type" value="Genomic_DNA"/>
</dbReference>
<sequence>MNKLKFKVSQAPSIGNSLSVNIRPRKRYIIWLWLKEFVRAIIK</sequence>
<dbReference type="RefSeq" id="WP_262485553.1">
    <property type="nucleotide sequence ID" value="NZ_BBXL01000026.1"/>
</dbReference>
<name>A0A1M5IW37_9BACT</name>
<keyword evidence="2" id="KW-1185">Reference proteome</keyword>
<accession>A0A1M5IW37</accession>
<dbReference type="Proteomes" id="UP000184480">
    <property type="component" value="Unassembled WGS sequence"/>
</dbReference>
<reference evidence="2" key="1">
    <citation type="submission" date="2016-11" db="EMBL/GenBank/DDBJ databases">
        <authorList>
            <person name="Varghese N."/>
            <person name="Submissions S."/>
        </authorList>
    </citation>
    <scope>NUCLEOTIDE SEQUENCE [LARGE SCALE GENOMIC DNA]</scope>
    <source>
        <strain evidence="2">DSM 27370</strain>
    </source>
</reference>
<gene>
    <name evidence="1" type="ORF">SAMN05444362_12138</name>
</gene>
<evidence type="ECO:0000313" key="2">
    <source>
        <dbReference type="Proteomes" id="UP000184480"/>
    </source>
</evidence>
<proteinExistence type="predicted"/>
<dbReference type="STRING" id="1346286.SAMN05444362_12138"/>
<evidence type="ECO:0000313" key="1">
    <source>
        <dbReference type="EMBL" id="SHG32548.1"/>
    </source>
</evidence>
<dbReference type="AlphaFoldDB" id="A0A1M5IW37"/>
<organism evidence="1 2">
    <name type="scientific">Dysgonomonas macrotermitis</name>
    <dbReference type="NCBI Taxonomy" id="1346286"/>
    <lineage>
        <taxon>Bacteria</taxon>
        <taxon>Pseudomonadati</taxon>
        <taxon>Bacteroidota</taxon>
        <taxon>Bacteroidia</taxon>
        <taxon>Bacteroidales</taxon>
        <taxon>Dysgonomonadaceae</taxon>
        <taxon>Dysgonomonas</taxon>
    </lineage>
</organism>